<name>A0A258D852_CAUVI</name>
<accession>A0A258D852</accession>
<dbReference type="EMBL" id="NCDQ01000096">
    <property type="protein sequence ID" value="OYX04125.1"/>
    <property type="molecule type" value="Genomic_DNA"/>
</dbReference>
<dbReference type="AlphaFoldDB" id="A0A258D852"/>
<reference evidence="1 2" key="1">
    <citation type="submission" date="2017-03" db="EMBL/GenBank/DDBJ databases">
        <title>Lifting the veil on microbial sulfur biogeochemistry in mining wastewaters.</title>
        <authorList>
            <person name="Kantor R.S."/>
            <person name="Colenbrander Nelson T."/>
            <person name="Marshall S."/>
            <person name="Bennett D."/>
            <person name="Apte S."/>
            <person name="Camacho D."/>
            <person name="Thomas B.C."/>
            <person name="Warren L.A."/>
            <person name="Banfield J.F."/>
        </authorList>
    </citation>
    <scope>NUCLEOTIDE SEQUENCE [LARGE SCALE GENOMIC DNA]</scope>
    <source>
        <strain evidence="1">32-67-7</strain>
    </source>
</reference>
<protein>
    <recommendedName>
        <fullName evidence="3">DUF2218 domain-containing protein</fullName>
    </recommendedName>
</protein>
<comment type="caution">
    <text evidence="1">The sequence shown here is derived from an EMBL/GenBank/DDBJ whole genome shotgun (WGS) entry which is preliminary data.</text>
</comment>
<proteinExistence type="predicted"/>
<gene>
    <name evidence="1" type="ORF">B7Z12_07620</name>
</gene>
<dbReference type="Pfam" id="PF09981">
    <property type="entry name" value="DUF2218"/>
    <property type="match status" value="1"/>
</dbReference>
<dbReference type="InterPro" id="IPR014543">
    <property type="entry name" value="UCP028291"/>
</dbReference>
<dbReference type="Gene3D" id="3.30.310.50">
    <property type="entry name" value="Alpha-D-phosphohexomutase, C-terminal domain"/>
    <property type="match status" value="1"/>
</dbReference>
<evidence type="ECO:0000313" key="1">
    <source>
        <dbReference type="EMBL" id="OYX04125.1"/>
    </source>
</evidence>
<dbReference type="PIRSF" id="PIRSF028291">
    <property type="entry name" value="UCP028291"/>
    <property type="match status" value="1"/>
</dbReference>
<dbReference type="Proteomes" id="UP000215616">
    <property type="component" value="Unassembled WGS sequence"/>
</dbReference>
<organism evidence="1 2">
    <name type="scientific">Caulobacter vibrioides</name>
    <name type="common">Caulobacter crescentus</name>
    <dbReference type="NCBI Taxonomy" id="155892"/>
    <lineage>
        <taxon>Bacteria</taxon>
        <taxon>Pseudomonadati</taxon>
        <taxon>Pseudomonadota</taxon>
        <taxon>Alphaproteobacteria</taxon>
        <taxon>Caulobacterales</taxon>
        <taxon>Caulobacteraceae</taxon>
        <taxon>Caulobacter</taxon>
    </lineage>
</organism>
<sequence length="114" mass="12651">MESHARVATDKAARYMIQLAKHWSHKFDVRYDDTSADFPLPLGLCRMTAHGDGLDITVQAADEAGLARLEDVVAKHLDRFAFREGELKYGWTRAWPAGGLDPSAIRINGSAPRT</sequence>
<evidence type="ECO:0000313" key="2">
    <source>
        <dbReference type="Proteomes" id="UP000215616"/>
    </source>
</evidence>
<evidence type="ECO:0008006" key="3">
    <source>
        <dbReference type="Google" id="ProtNLM"/>
    </source>
</evidence>